<evidence type="ECO:0000259" key="10">
    <source>
        <dbReference type="Pfam" id="PF00251"/>
    </source>
</evidence>
<keyword evidence="9" id="KW-0963">Cytoplasm</keyword>
<keyword evidence="9" id="KW-0119">Carbohydrate metabolism</keyword>
<evidence type="ECO:0000256" key="2">
    <source>
        <dbReference type="ARBA" id="ARBA00009902"/>
    </source>
</evidence>
<evidence type="ECO:0000256" key="6">
    <source>
        <dbReference type="ARBA" id="ARBA00023295"/>
    </source>
</evidence>
<dbReference type="InterPro" id="IPR001362">
    <property type="entry name" value="Glyco_hydro_32"/>
</dbReference>
<dbReference type="UniPathway" id="UPA00238"/>
<dbReference type="EC" id="3.2.1.26" evidence="3 8"/>
<dbReference type="InterPro" id="IPR023296">
    <property type="entry name" value="Glyco_hydro_beta-prop_sf"/>
</dbReference>
<evidence type="ECO:0000256" key="7">
    <source>
        <dbReference type="ARBA" id="ARBA00033367"/>
    </source>
</evidence>
<dbReference type="CDD" id="cd08996">
    <property type="entry name" value="GH32_FFase"/>
    <property type="match status" value="1"/>
</dbReference>
<proteinExistence type="inferred from homology"/>
<dbReference type="SUPFAM" id="SSF75005">
    <property type="entry name" value="Arabinanase/levansucrase/invertase"/>
    <property type="match status" value="1"/>
</dbReference>
<comment type="function">
    <text evidence="9">Enables the bacterium to metabolize sucrose as a sole carbon source.</text>
</comment>
<evidence type="ECO:0000256" key="1">
    <source>
        <dbReference type="ARBA" id="ARBA00004914"/>
    </source>
</evidence>
<dbReference type="RefSeq" id="WP_158741112.1">
    <property type="nucleotide sequence ID" value="NZ_WSLF01000010.1"/>
</dbReference>
<dbReference type="PANTHER" id="PTHR43101:SF1">
    <property type="entry name" value="BETA-FRUCTOSIDASE"/>
    <property type="match status" value="1"/>
</dbReference>
<keyword evidence="13" id="KW-1185">Reference proteome</keyword>
<dbReference type="GO" id="GO:0005737">
    <property type="term" value="C:cytoplasm"/>
    <property type="evidence" value="ECO:0007669"/>
    <property type="project" value="UniProtKB-SubCell"/>
</dbReference>
<dbReference type="GO" id="GO:0005985">
    <property type="term" value="P:sucrose metabolic process"/>
    <property type="evidence" value="ECO:0007669"/>
    <property type="project" value="UniProtKB-UniPathway"/>
</dbReference>
<evidence type="ECO:0000256" key="9">
    <source>
        <dbReference type="RuleBase" id="RU365015"/>
    </source>
</evidence>
<evidence type="ECO:0000256" key="3">
    <source>
        <dbReference type="ARBA" id="ARBA00012758"/>
    </source>
</evidence>
<organism evidence="12 13">
    <name type="scientific">Defluviitalea raffinosedens</name>
    <dbReference type="NCBI Taxonomy" id="1450156"/>
    <lineage>
        <taxon>Bacteria</taxon>
        <taxon>Bacillati</taxon>
        <taxon>Bacillota</taxon>
        <taxon>Clostridia</taxon>
        <taxon>Lachnospirales</taxon>
        <taxon>Defluviitaleaceae</taxon>
        <taxon>Defluviitalea</taxon>
    </lineage>
</organism>
<dbReference type="InterPro" id="IPR051214">
    <property type="entry name" value="GH32_Enzymes"/>
</dbReference>
<dbReference type="AlphaFoldDB" id="A0A7C8HFZ4"/>
<evidence type="ECO:0000313" key="13">
    <source>
        <dbReference type="Proteomes" id="UP000483018"/>
    </source>
</evidence>
<dbReference type="Pfam" id="PF00251">
    <property type="entry name" value="Glyco_hydro_32N"/>
    <property type="match status" value="1"/>
</dbReference>
<dbReference type="SMART" id="SM00640">
    <property type="entry name" value="Glyco_32"/>
    <property type="match status" value="1"/>
</dbReference>
<evidence type="ECO:0000313" key="12">
    <source>
        <dbReference type="EMBL" id="KAE9632948.1"/>
    </source>
</evidence>
<dbReference type="InterPro" id="IPR013148">
    <property type="entry name" value="Glyco_hydro_32_N"/>
</dbReference>
<gene>
    <name evidence="12" type="ORF">GND95_10530</name>
</gene>
<dbReference type="InterPro" id="IPR013320">
    <property type="entry name" value="ConA-like_dom_sf"/>
</dbReference>
<dbReference type="PANTHER" id="PTHR43101">
    <property type="entry name" value="BETA-FRUCTOSIDASE"/>
    <property type="match status" value="1"/>
</dbReference>
<feature type="domain" description="Glycosyl hydrolase family 32 N-terminal" evidence="10">
    <location>
        <begin position="28"/>
        <end position="333"/>
    </location>
</feature>
<dbReference type="SUPFAM" id="SSF49899">
    <property type="entry name" value="Concanavalin A-like lectins/glucanases"/>
    <property type="match status" value="1"/>
</dbReference>
<dbReference type="OrthoDB" id="9759709at2"/>
<dbReference type="GO" id="GO:0004564">
    <property type="term" value="F:beta-fructofuranosidase activity"/>
    <property type="evidence" value="ECO:0007669"/>
    <property type="project" value="UniProtKB-EC"/>
</dbReference>
<comment type="similarity">
    <text evidence="2 8">Belongs to the glycosyl hydrolase 32 family.</text>
</comment>
<evidence type="ECO:0000256" key="8">
    <source>
        <dbReference type="RuleBase" id="RU362110"/>
    </source>
</evidence>
<comment type="subcellular location">
    <subcellularLocation>
        <location evidence="9">Cytoplasm</location>
    </subcellularLocation>
</comment>
<feature type="domain" description="Glycosyl hydrolase family 32 C-terminal" evidence="11">
    <location>
        <begin position="361"/>
        <end position="475"/>
    </location>
</feature>
<dbReference type="Gene3D" id="2.60.120.560">
    <property type="entry name" value="Exo-inulinase, domain 1"/>
    <property type="match status" value="1"/>
</dbReference>
<dbReference type="NCBIfam" id="TIGR01322">
    <property type="entry name" value="scrB_fam"/>
    <property type="match status" value="1"/>
</dbReference>
<dbReference type="InterPro" id="IPR013189">
    <property type="entry name" value="Glyco_hydro_32_C"/>
</dbReference>
<reference evidence="12 13" key="1">
    <citation type="submission" date="2019-12" db="EMBL/GenBank/DDBJ databases">
        <title>Defluviitalea raffinosedens, isolated from a biogas fermenter, genome sequencing and characterization.</title>
        <authorList>
            <person name="Rettenmaier R."/>
            <person name="Schneider M."/>
            <person name="Neuhaus K."/>
            <person name="Liebl W."/>
            <person name="Zverlov V."/>
        </authorList>
    </citation>
    <scope>NUCLEOTIDE SEQUENCE [LARGE SCALE GENOMIC DNA]</scope>
    <source>
        <strain evidence="12 13">249c-K6</strain>
    </source>
</reference>
<name>A0A7C8HFZ4_9FIRM</name>
<evidence type="ECO:0000259" key="11">
    <source>
        <dbReference type="Pfam" id="PF08244"/>
    </source>
</evidence>
<comment type="catalytic activity">
    <reaction evidence="8">
        <text>Hydrolysis of terminal non-reducing beta-D-fructofuranoside residues in beta-D-fructofuranosides.</text>
        <dbReference type="EC" id="3.2.1.26"/>
    </reaction>
</comment>
<dbReference type="InterPro" id="IPR006232">
    <property type="entry name" value="Suc6P_hydrolase"/>
</dbReference>
<accession>A0A7C8HFZ4</accession>
<evidence type="ECO:0000256" key="5">
    <source>
        <dbReference type="ARBA" id="ARBA00022801"/>
    </source>
</evidence>
<keyword evidence="5 8" id="KW-0378">Hydrolase</keyword>
<comment type="pathway">
    <text evidence="1 9">Glycan biosynthesis; sucrose metabolism.</text>
</comment>
<keyword evidence="6 8" id="KW-0326">Glycosidase</keyword>
<dbReference type="Gene3D" id="2.115.10.20">
    <property type="entry name" value="Glycosyl hydrolase domain, family 43"/>
    <property type="match status" value="1"/>
</dbReference>
<evidence type="ECO:0000256" key="4">
    <source>
        <dbReference type="ARBA" id="ARBA00019623"/>
    </source>
</evidence>
<protein>
    <recommendedName>
        <fullName evidence="4 8">Sucrose-6-phosphate hydrolase</fullName>
        <ecNumber evidence="3 8">3.2.1.26</ecNumber>
    </recommendedName>
    <alternativeName>
        <fullName evidence="7 9">Invertase</fullName>
    </alternativeName>
</protein>
<dbReference type="Proteomes" id="UP000483018">
    <property type="component" value="Unassembled WGS sequence"/>
</dbReference>
<sequence>MSELLKKAQIYQEERADRVPNTQRPSFHVSSPIGWINDPNGWSVYQGEYHLFFQYHPYNTHWGPMHWGHMKTSDFIKWERMPVAMAPDMEYDKNGCFSGSAIEINGEHILMYTGVYEEEVNDKKEVYQVQCIAVGDGKEYRKIEHNPVITAKMLPEGCSFHDFRDPKIWMKDGIYYALIASKDKDNDGQVVIFKSKDLKKWDYVNSLDQSEQRYGAMWECPDLFELDGQDVLIASPQFMEAEGLEFHNGNGTMCIIGKVDTSNKLIRDKVHAIDYGLDYYAPQTLEATDGRRIMIGWMQSWDNYITPEEFEWSGIMSIPRVLNVKNNRLYQYPVIEIEAYRNNKFIKDMSIIAGESYIQLIKGREIDLILKINKAECSCFEIKLACGNGRFTTISYEPMKEIITFDRTYSGLRKDVQCIRKMKIDPFHEDMEIRILMDKYTIEMFVDGGKYAMSSLIYTDLDIDNIDFSTDGQVDLVIEKYDICV</sequence>
<dbReference type="Pfam" id="PF08244">
    <property type="entry name" value="Glyco_hydro_32C"/>
    <property type="match status" value="1"/>
</dbReference>
<dbReference type="EMBL" id="WSLF01000010">
    <property type="protein sequence ID" value="KAE9632948.1"/>
    <property type="molecule type" value="Genomic_DNA"/>
</dbReference>
<comment type="caution">
    <text evidence="12">The sequence shown here is derived from an EMBL/GenBank/DDBJ whole genome shotgun (WGS) entry which is preliminary data.</text>
</comment>